<protein>
    <submittedName>
        <fullName evidence="5">D-alanyl-D-alanine carboxypeptidase/D-alanyl-D-alanine-endopeptidase</fullName>
    </submittedName>
</protein>
<dbReference type="Gene3D" id="3.40.710.10">
    <property type="entry name" value="DD-peptidase/beta-lactamase superfamily"/>
    <property type="match status" value="2"/>
</dbReference>
<comment type="caution">
    <text evidence="5">The sequence shown here is derived from an EMBL/GenBank/DDBJ whole genome shotgun (WGS) entry which is preliminary data.</text>
</comment>
<feature type="chain" id="PRO_5046964865" evidence="4">
    <location>
        <begin position="32"/>
        <end position="541"/>
    </location>
</feature>
<keyword evidence="6" id="KW-1185">Reference proteome</keyword>
<dbReference type="GO" id="GO:0004180">
    <property type="term" value="F:carboxypeptidase activity"/>
    <property type="evidence" value="ECO:0007669"/>
    <property type="project" value="UniProtKB-KW"/>
</dbReference>
<dbReference type="NCBIfam" id="TIGR00666">
    <property type="entry name" value="PBP4"/>
    <property type="match status" value="1"/>
</dbReference>
<sequence length="541" mass="56541">MPVSRVIPHVQTLLFAITTSAALVVSTTVPAAAHVSADDSDPVADLRTDIDTILDDPSLEGAISGVVVRSLDEDDTLYSRNAATPLLPASNMKLLTSAAAMDVLGPDYTFRTTVSAGEDPSDGVVDGDLYITGTGDPSLTVDAVADLAGEVADSGVTEVTGDLLADDTWFDDTRLHPDWEEGDEPYYYAAQISALTLAANDDLDTGVVNVTATPGDRVGYPVDVALEPMTDNLSLTNRTKTGTATSARTLDVRRKPGGNAFTATGGLPLGGSPYATLRTVHEPTDHAAHVFADALADQGVKVHGEVGRGTTPADSEEVAVRHSDELSDLLIPFMKLSNNGHAEILIKAMGRETLGEGTWQAGLVQVKPALDRIGASVKDVRQADGSGLSRGNLLRADIVISLLDAVRDEPWYDDWRTSLPVAGGQDRMVGGTLRNRMVGTPADGNVRAKTGTLTGVSALSGYVTGTGGEELVFAIINNGHSGPAPRDVQDAIAVRLAEFSRTTTTSADALQPRPGAPRALDVPDAPGRSVGDLECTWAEAC</sequence>
<feature type="signal peptide" evidence="4">
    <location>
        <begin position="1"/>
        <end position="31"/>
    </location>
</feature>
<comment type="similarity">
    <text evidence="1">Belongs to the peptidase S13 family.</text>
</comment>
<dbReference type="SUPFAM" id="SSF56601">
    <property type="entry name" value="beta-lactamase/transpeptidase-like"/>
    <property type="match status" value="1"/>
</dbReference>
<dbReference type="PRINTS" id="PR00922">
    <property type="entry name" value="DADACBPTASE3"/>
</dbReference>
<evidence type="ECO:0000256" key="4">
    <source>
        <dbReference type="SAM" id="SignalP"/>
    </source>
</evidence>
<evidence type="ECO:0000256" key="3">
    <source>
        <dbReference type="SAM" id="MobiDB-lite"/>
    </source>
</evidence>
<feature type="region of interest" description="Disordered" evidence="3">
    <location>
        <begin position="503"/>
        <end position="525"/>
    </location>
</feature>
<dbReference type="InterPro" id="IPR000667">
    <property type="entry name" value="Peptidase_S13"/>
</dbReference>
<reference evidence="6" key="1">
    <citation type="journal article" date="2019" name="Int. J. Syst. Evol. Microbiol.">
        <title>The Global Catalogue of Microorganisms (GCM) 10K type strain sequencing project: providing services to taxonomists for standard genome sequencing and annotation.</title>
        <authorList>
            <consortium name="The Broad Institute Genomics Platform"/>
            <consortium name="The Broad Institute Genome Sequencing Center for Infectious Disease"/>
            <person name="Wu L."/>
            <person name="Ma J."/>
        </authorList>
    </citation>
    <scope>NUCLEOTIDE SEQUENCE [LARGE SCALE GENOMIC DNA]</scope>
    <source>
        <strain evidence="6">JCM 15313</strain>
    </source>
</reference>
<dbReference type="Proteomes" id="UP001501585">
    <property type="component" value="Unassembled WGS sequence"/>
</dbReference>
<accession>A0ABP5EL40</accession>
<evidence type="ECO:0000313" key="6">
    <source>
        <dbReference type="Proteomes" id="UP001501585"/>
    </source>
</evidence>
<dbReference type="PANTHER" id="PTHR30023:SF0">
    <property type="entry name" value="PENICILLIN-SENSITIVE CARBOXYPEPTIDASE A"/>
    <property type="match status" value="1"/>
</dbReference>
<organism evidence="5 6">
    <name type="scientific">Nocardiopsis rhodophaea</name>
    <dbReference type="NCBI Taxonomy" id="280238"/>
    <lineage>
        <taxon>Bacteria</taxon>
        <taxon>Bacillati</taxon>
        <taxon>Actinomycetota</taxon>
        <taxon>Actinomycetes</taxon>
        <taxon>Streptosporangiales</taxon>
        <taxon>Nocardiopsidaceae</taxon>
        <taxon>Nocardiopsis</taxon>
    </lineage>
</organism>
<keyword evidence="4" id="KW-0732">Signal</keyword>
<evidence type="ECO:0000256" key="2">
    <source>
        <dbReference type="ARBA" id="ARBA00022801"/>
    </source>
</evidence>
<proteinExistence type="inferred from homology"/>
<dbReference type="Pfam" id="PF02113">
    <property type="entry name" value="Peptidase_S13"/>
    <property type="match status" value="1"/>
</dbReference>
<dbReference type="Gene3D" id="3.50.80.20">
    <property type="entry name" value="D-Ala-D-Ala carboxypeptidase C, peptidase S13"/>
    <property type="match status" value="1"/>
</dbReference>
<evidence type="ECO:0000313" key="5">
    <source>
        <dbReference type="EMBL" id="GAA1999161.1"/>
    </source>
</evidence>
<dbReference type="RefSeq" id="WP_344162682.1">
    <property type="nucleotide sequence ID" value="NZ_BAAAPC010000011.1"/>
</dbReference>
<keyword evidence="2" id="KW-0378">Hydrolase</keyword>
<evidence type="ECO:0000256" key="1">
    <source>
        <dbReference type="ARBA" id="ARBA00006096"/>
    </source>
</evidence>
<dbReference type="EMBL" id="BAAAPC010000011">
    <property type="protein sequence ID" value="GAA1999161.1"/>
    <property type="molecule type" value="Genomic_DNA"/>
</dbReference>
<dbReference type="PANTHER" id="PTHR30023">
    <property type="entry name" value="D-ALANYL-D-ALANINE CARBOXYPEPTIDASE"/>
    <property type="match status" value="1"/>
</dbReference>
<gene>
    <name evidence="5" type="primary">dacB</name>
    <name evidence="5" type="ORF">GCM10009799_27860</name>
</gene>
<keyword evidence="5" id="KW-0645">Protease</keyword>
<dbReference type="InterPro" id="IPR012338">
    <property type="entry name" value="Beta-lactam/transpept-like"/>
</dbReference>
<name>A0ABP5EL40_9ACTN</name>
<keyword evidence="5" id="KW-0121">Carboxypeptidase</keyword>